<dbReference type="InterPro" id="IPR023395">
    <property type="entry name" value="MCP_dom_sf"/>
</dbReference>
<protein>
    <submittedName>
        <fullName evidence="10">Uncharacterized protein</fullName>
    </submittedName>
</protein>
<proteinExistence type="inferred from homology"/>
<keyword evidence="4 8" id="KW-0812">Transmembrane</keyword>
<dbReference type="Pfam" id="PF00153">
    <property type="entry name" value="Mito_carr"/>
    <property type="match status" value="3"/>
</dbReference>
<organism evidence="10 11">
    <name type="scientific">Vitrella brassicaformis (strain CCMP3155)</name>
    <dbReference type="NCBI Taxonomy" id="1169540"/>
    <lineage>
        <taxon>Eukaryota</taxon>
        <taxon>Sar</taxon>
        <taxon>Alveolata</taxon>
        <taxon>Colpodellida</taxon>
        <taxon>Vitrellaceae</taxon>
        <taxon>Vitrella</taxon>
    </lineage>
</organism>
<dbReference type="InterPro" id="IPR018108">
    <property type="entry name" value="MCP_transmembrane"/>
</dbReference>
<evidence type="ECO:0000256" key="9">
    <source>
        <dbReference type="RuleBase" id="RU000488"/>
    </source>
</evidence>
<feature type="repeat" description="Solcar" evidence="8">
    <location>
        <begin position="10"/>
        <end position="118"/>
    </location>
</feature>
<gene>
    <name evidence="10" type="ORF">Vbra_2572</name>
</gene>
<keyword evidence="5" id="KW-0677">Repeat</keyword>
<evidence type="ECO:0000256" key="4">
    <source>
        <dbReference type="ARBA" id="ARBA00022692"/>
    </source>
</evidence>
<reference evidence="10 11" key="1">
    <citation type="submission" date="2014-11" db="EMBL/GenBank/DDBJ databases">
        <authorList>
            <person name="Zhu J."/>
            <person name="Qi W."/>
            <person name="Song R."/>
        </authorList>
    </citation>
    <scope>NUCLEOTIDE SEQUENCE [LARGE SCALE GENOMIC DNA]</scope>
</reference>
<evidence type="ECO:0000313" key="10">
    <source>
        <dbReference type="EMBL" id="CEM17851.1"/>
    </source>
</evidence>
<dbReference type="OMA" id="KSRIMND"/>
<dbReference type="PANTHER" id="PTHR45618">
    <property type="entry name" value="MITOCHONDRIAL DICARBOXYLATE CARRIER-RELATED"/>
    <property type="match status" value="1"/>
</dbReference>
<evidence type="ECO:0000256" key="5">
    <source>
        <dbReference type="ARBA" id="ARBA00022737"/>
    </source>
</evidence>
<keyword evidence="6" id="KW-1133">Transmembrane helix</keyword>
<evidence type="ECO:0000256" key="3">
    <source>
        <dbReference type="ARBA" id="ARBA00022448"/>
    </source>
</evidence>
<dbReference type="SUPFAM" id="SSF103506">
    <property type="entry name" value="Mitochondrial carrier"/>
    <property type="match status" value="1"/>
</dbReference>
<accession>A0A0G4FT95</accession>
<feature type="repeat" description="Solcar" evidence="8">
    <location>
        <begin position="133"/>
        <end position="224"/>
    </location>
</feature>
<keyword evidence="11" id="KW-1185">Reference proteome</keyword>
<evidence type="ECO:0000256" key="2">
    <source>
        <dbReference type="ARBA" id="ARBA00006375"/>
    </source>
</evidence>
<comment type="subcellular location">
    <subcellularLocation>
        <location evidence="1">Membrane</location>
        <topology evidence="1">Multi-pass membrane protein</topology>
    </subcellularLocation>
</comment>
<evidence type="ECO:0000256" key="1">
    <source>
        <dbReference type="ARBA" id="ARBA00004141"/>
    </source>
</evidence>
<evidence type="ECO:0000313" key="11">
    <source>
        <dbReference type="Proteomes" id="UP000041254"/>
    </source>
</evidence>
<evidence type="ECO:0000256" key="7">
    <source>
        <dbReference type="ARBA" id="ARBA00023136"/>
    </source>
</evidence>
<dbReference type="InterPro" id="IPR050391">
    <property type="entry name" value="Mito_Metabolite_Transporter"/>
</dbReference>
<evidence type="ECO:0000256" key="6">
    <source>
        <dbReference type="ARBA" id="ARBA00022989"/>
    </source>
</evidence>
<evidence type="ECO:0000256" key="8">
    <source>
        <dbReference type="PROSITE-ProRule" id="PRU00282"/>
    </source>
</evidence>
<comment type="similarity">
    <text evidence="2 9">Belongs to the mitochondrial carrier (TC 2.A.29) family.</text>
</comment>
<keyword evidence="7 8" id="KW-0472">Membrane</keyword>
<dbReference type="GO" id="GO:0016020">
    <property type="term" value="C:membrane"/>
    <property type="evidence" value="ECO:0007669"/>
    <property type="project" value="UniProtKB-SubCell"/>
</dbReference>
<dbReference type="EMBL" id="CDMY01000498">
    <property type="protein sequence ID" value="CEM17851.1"/>
    <property type="molecule type" value="Genomic_DNA"/>
</dbReference>
<dbReference type="PROSITE" id="PS50920">
    <property type="entry name" value="SOLCAR"/>
    <property type="match status" value="3"/>
</dbReference>
<name>A0A0G4FT95_VITBC</name>
<dbReference type="PhylomeDB" id="A0A0G4FT95"/>
<dbReference type="OrthoDB" id="448589at2759"/>
<dbReference type="AlphaFoldDB" id="A0A0G4FT95"/>
<dbReference type="VEuPathDB" id="CryptoDB:Vbra_2572"/>
<sequence length="336" mass="36163">MSDSWSNSASRTFREMAAASMAMCSVSVALNPFDVLKVKMQTQHQSLNVTLQQMGGTGGTSGVSSMPKYSGFIDAVRKISAEEGTVRGLVAPGLYASALRDVLNGAFRIGLYPTVKQMVHRGWQQTTGGEATDGLGIRITASLLTGCLGAAVANPTDIVKVRLQAQIASAPSDHQYTSTREAFTRILREEGLIDGWYRGTLPSALRAGVVTSAQIVSYEYSKELLRDGPLFRAAESGKESTQLHITCSVISGLSAAVLSSPIDMVKSRIMNDTAASTAVNYHYSGVIGCFVKICRYEGATALFRGFLGNYLRLGPHFLLSWPLLEQCRLMMGLGHF</sequence>
<feature type="repeat" description="Solcar" evidence="8">
    <location>
        <begin position="239"/>
        <end position="330"/>
    </location>
</feature>
<dbReference type="InParanoid" id="A0A0G4FT95"/>
<keyword evidence="3 9" id="KW-0813">Transport</keyword>
<dbReference type="Gene3D" id="1.50.40.10">
    <property type="entry name" value="Mitochondrial carrier domain"/>
    <property type="match status" value="1"/>
</dbReference>
<dbReference type="Proteomes" id="UP000041254">
    <property type="component" value="Unassembled WGS sequence"/>
</dbReference>